<evidence type="ECO:0000259" key="8">
    <source>
        <dbReference type="PROSITE" id="PS50928"/>
    </source>
</evidence>
<dbReference type="Pfam" id="PF19300">
    <property type="entry name" value="BPD_transp_1_N"/>
    <property type="match status" value="1"/>
</dbReference>
<keyword evidence="2 7" id="KW-0813">Transport</keyword>
<feature type="transmembrane region" description="Helical" evidence="7">
    <location>
        <begin position="12"/>
        <end position="30"/>
    </location>
</feature>
<dbReference type="PROSITE" id="PS50928">
    <property type="entry name" value="ABC_TM1"/>
    <property type="match status" value="1"/>
</dbReference>
<evidence type="ECO:0000256" key="5">
    <source>
        <dbReference type="ARBA" id="ARBA00022989"/>
    </source>
</evidence>
<comment type="similarity">
    <text evidence="7">Belongs to the binding-protein-dependent transport system permease family.</text>
</comment>
<evidence type="ECO:0000256" key="6">
    <source>
        <dbReference type="ARBA" id="ARBA00023136"/>
    </source>
</evidence>
<evidence type="ECO:0000256" key="2">
    <source>
        <dbReference type="ARBA" id="ARBA00022448"/>
    </source>
</evidence>
<accession>A0A8J2TP49</accession>
<evidence type="ECO:0000256" key="7">
    <source>
        <dbReference type="RuleBase" id="RU363032"/>
    </source>
</evidence>
<name>A0A8J2TP49_9BACI</name>
<dbReference type="InterPro" id="IPR000515">
    <property type="entry name" value="MetI-like"/>
</dbReference>
<feature type="transmembrane region" description="Helical" evidence="7">
    <location>
        <begin position="294"/>
        <end position="317"/>
    </location>
</feature>
<proteinExistence type="inferred from homology"/>
<dbReference type="InterPro" id="IPR035906">
    <property type="entry name" value="MetI-like_sf"/>
</dbReference>
<dbReference type="RefSeq" id="WP_188392616.1">
    <property type="nucleotide sequence ID" value="NZ_BMEV01000047.1"/>
</dbReference>
<comment type="caution">
    <text evidence="9">The sequence shown here is derived from an EMBL/GenBank/DDBJ whole genome shotgun (WGS) entry which is preliminary data.</text>
</comment>
<dbReference type="CDD" id="cd06261">
    <property type="entry name" value="TM_PBP2"/>
    <property type="match status" value="1"/>
</dbReference>
<dbReference type="EMBL" id="BMEV01000047">
    <property type="protein sequence ID" value="GFZ82146.1"/>
    <property type="molecule type" value="Genomic_DNA"/>
</dbReference>
<evidence type="ECO:0000313" key="9">
    <source>
        <dbReference type="EMBL" id="GFZ82146.1"/>
    </source>
</evidence>
<dbReference type="Gene3D" id="1.10.3720.10">
    <property type="entry name" value="MetI-like"/>
    <property type="match status" value="1"/>
</dbReference>
<evidence type="ECO:0000256" key="1">
    <source>
        <dbReference type="ARBA" id="ARBA00004651"/>
    </source>
</evidence>
<dbReference type="AlphaFoldDB" id="A0A8J2TP49"/>
<feature type="transmembrane region" description="Helical" evidence="7">
    <location>
        <begin position="194"/>
        <end position="213"/>
    </location>
</feature>
<dbReference type="InterPro" id="IPR045621">
    <property type="entry name" value="BPD_transp_1_N"/>
</dbReference>
<evidence type="ECO:0000256" key="4">
    <source>
        <dbReference type="ARBA" id="ARBA00022692"/>
    </source>
</evidence>
<dbReference type="GO" id="GO:0005886">
    <property type="term" value="C:plasma membrane"/>
    <property type="evidence" value="ECO:0007669"/>
    <property type="project" value="UniProtKB-SubCell"/>
</dbReference>
<feature type="transmembrane region" description="Helical" evidence="7">
    <location>
        <begin position="134"/>
        <end position="159"/>
    </location>
</feature>
<keyword evidence="6 7" id="KW-0472">Membrane</keyword>
<dbReference type="GO" id="GO:0055085">
    <property type="term" value="P:transmembrane transport"/>
    <property type="evidence" value="ECO:0007669"/>
    <property type="project" value="InterPro"/>
</dbReference>
<sequence length="327" mass="35922">MKKYILRRLLQLIPVLLGIAVISFLLLHMIPGDPATVLLGQEATPEEIERLQENLGLNDPLPVQLFNYLGSIVTFDLGTSIFRGEEVSTIILTALPATIELAVCSLLISLIIAVPLGIIAAVRQNTFLDYFSMFFAQLGISMPVFWLGVLLIMGFSVHLGWFPSFGRGEPLTEGFIHLFTTGSFSVLFASLKHLFLPALSLGVMGSAMITRMIRSTMIEVLDMDYIRTMRAGGTIEFLIVMKYAFRNALLPVITIVGLQFGNLLGGAIVTETIFGWPGLGSLVISSISQRDFPIVQGVVLTIALLFALVNLIVDLLYARINPKIRHN</sequence>
<organism evidence="9 10">
    <name type="scientific">Compostibacillus humi</name>
    <dbReference type="NCBI Taxonomy" id="1245525"/>
    <lineage>
        <taxon>Bacteria</taxon>
        <taxon>Bacillati</taxon>
        <taxon>Bacillota</taxon>
        <taxon>Bacilli</taxon>
        <taxon>Bacillales</taxon>
        <taxon>Bacillaceae</taxon>
        <taxon>Compostibacillus</taxon>
    </lineage>
</organism>
<dbReference type="SUPFAM" id="SSF161098">
    <property type="entry name" value="MetI-like"/>
    <property type="match status" value="1"/>
</dbReference>
<feature type="transmembrane region" description="Helical" evidence="7">
    <location>
        <begin position="94"/>
        <end position="122"/>
    </location>
</feature>
<reference evidence="9" key="2">
    <citation type="submission" date="2020-09" db="EMBL/GenBank/DDBJ databases">
        <authorList>
            <person name="Sun Q."/>
            <person name="Zhou Y."/>
        </authorList>
    </citation>
    <scope>NUCLEOTIDE SEQUENCE</scope>
    <source>
        <strain evidence="9">CGMCC 1.12360</strain>
    </source>
</reference>
<comment type="subcellular location">
    <subcellularLocation>
        <location evidence="1 7">Cell membrane</location>
        <topology evidence="1 7">Multi-pass membrane protein</topology>
    </subcellularLocation>
</comment>
<evidence type="ECO:0000313" key="10">
    <source>
        <dbReference type="Proteomes" id="UP000602050"/>
    </source>
</evidence>
<reference evidence="9" key="1">
    <citation type="journal article" date="2014" name="Int. J. Syst. Evol. Microbiol.">
        <title>Complete genome sequence of Corynebacterium casei LMG S-19264T (=DSM 44701T), isolated from a smear-ripened cheese.</title>
        <authorList>
            <consortium name="US DOE Joint Genome Institute (JGI-PGF)"/>
            <person name="Walter F."/>
            <person name="Albersmeier A."/>
            <person name="Kalinowski J."/>
            <person name="Ruckert C."/>
        </authorList>
    </citation>
    <scope>NUCLEOTIDE SEQUENCE</scope>
    <source>
        <strain evidence="9">CGMCC 1.12360</strain>
    </source>
</reference>
<gene>
    <name evidence="9" type="primary">dppB</name>
    <name evidence="9" type="ORF">GCM10010978_23650</name>
</gene>
<dbReference type="PANTHER" id="PTHR43163">
    <property type="entry name" value="DIPEPTIDE TRANSPORT SYSTEM PERMEASE PROTEIN DPPB-RELATED"/>
    <property type="match status" value="1"/>
</dbReference>
<keyword evidence="4 7" id="KW-0812">Transmembrane</keyword>
<dbReference type="PANTHER" id="PTHR43163:SF6">
    <property type="entry name" value="DIPEPTIDE TRANSPORT SYSTEM PERMEASE PROTEIN DPPB-RELATED"/>
    <property type="match status" value="1"/>
</dbReference>
<keyword evidence="10" id="KW-1185">Reference proteome</keyword>
<evidence type="ECO:0000256" key="3">
    <source>
        <dbReference type="ARBA" id="ARBA00022475"/>
    </source>
</evidence>
<dbReference type="Pfam" id="PF00528">
    <property type="entry name" value="BPD_transp_1"/>
    <property type="match status" value="1"/>
</dbReference>
<feature type="domain" description="ABC transmembrane type-1" evidence="8">
    <location>
        <begin position="95"/>
        <end position="317"/>
    </location>
</feature>
<feature type="transmembrane region" description="Helical" evidence="7">
    <location>
        <begin position="248"/>
        <end position="274"/>
    </location>
</feature>
<protein>
    <submittedName>
        <fullName evidence="9">Glutathione ABC transporter permease</fullName>
    </submittedName>
</protein>
<keyword evidence="5 7" id="KW-1133">Transmembrane helix</keyword>
<dbReference type="Proteomes" id="UP000602050">
    <property type="component" value="Unassembled WGS sequence"/>
</dbReference>
<keyword evidence="3" id="KW-1003">Cell membrane</keyword>